<evidence type="ECO:0000256" key="1">
    <source>
        <dbReference type="ARBA" id="ARBA00004418"/>
    </source>
</evidence>
<dbReference type="AlphaFoldDB" id="A0A271LGK3"/>
<dbReference type="PIRSF" id="PIRSF002741">
    <property type="entry name" value="MppA"/>
    <property type="match status" value="1"/>
</dbReference>
<name>A0A271LGK3_9HYPH</name>
<dbReference type="OrthoDB" id="9803988at2"/>
<comment type="similarity">
    <text evidence="2">Belongs to the bacterial solute-binding protein 5 family.</text>
</comment>
<protein>
    <submittedName>
        <fullName evidence="4">ABC transporter substrate-binding protein</fullName>
    </submittedName>
</protein>
<organism evidence="4 5">
    <name type="scientific">Mesorhizobium temperatum</name>
    <dbReference type="NCBI Taxonomy" id="241416"/>
    <lineage>
        <taxon>Bacteria</taxon>
        <taxon>Pseudomonadati</taxon>
        <taxon>Pseudomonadota</taxon>
        <taxon>Alphaproteobacteria</taxon>
        <taxon>Hyphomicrobiales</taxon>
        <taxon>Phyllobacteriaceae</taxon>
        <taxon>Mesorhizobium</taxon>
    </lineage>
</organism>
<dbReference type="CDD" id="cd08516">
    <property type="entry name" value="PBP2_NikA_DppA_OppA_like_11"/>
    <property type="match status" value="1"/>
</dbReference>
<accession>A0A271LGK3</accession>
<comment type="subcellular location">
    <subcellularLocation>
        <location evidence="1">Periplasm</location>
    </subcellularLocation>
</comment>
<dbReference type="EMBL" id="NPKJ01000066">
    <property type="protein sequence ID" value="PAQ06440.1"/>
    <property type="molecule type" value="Genomic_DNA"/>
</dbReference>
<feature type="domain" description="Solute-binding protein family 5" evidence="3">
    <location>
        <begin position="79"/>
        <end position="430"/>
    </location>
</feature>
<dbReference type="Gene3D" id="3.40.190.10">
    <property type="entry name" value="Periplasmic binding protein-like II"/>
    <property type="match status" value="1"/>
</dbReference>
<dbReference type="InterPro" id="IPR030678">
    <property type="entry name" value="Peptide/Ni-bd"/>
</dbReference>
<dbReference type="Gene3D" id="3.10.105.10">
    <property type="entry name" value="Dipeptide-binding Protein, Domain 3"/>
    <property type="match status" value="1"/>
</dbReference>
<keyword evidence="5" id="KW-1185">Reference proteome</keyword>
<proteinExistence type="inferred from homology"/>
<dbReference type="PANTHER" id="PTHR30290">
    <property type="entry name" value="PERIPLASMIC BINDING COMPONENT OF ABC TRANSPORTER"/>
    <property type="match status" value="1"/>
</dbReference>
<dbReference type="SUPFAM" id="SSF53850">
    <property type="entry name" value="Periplasmic binding protein-like II"/>
    <property type="match status" value="1"/>
</dbReference>
<dbReference type="Gene3D" id="3.90.76.10">
    <property type="entry name" value="Dipeptide-binding Protein, Domain 1"/>
    <property type="match status" value="1"/>
</dbReference>
<dbReference type="GO" id="GO:0043190">
    <property type="term" value="C:ATP-binding cassette (ABC) transporter complex"/>
    <property type="evidence" value="ECO:0007669"/>
    <property type="project" value="InterPro"/>
</dbReference>
<dbReference type="Pfam" id="PF00496">
    <property type="entry name" value="SBP_bac_5"/>
    <property type="match status" value="1"/>
</dbReference>
<dbReference type="InterPro" id="IPR039424">
    <property type="entry name" value="SBP_5"/>
</dbReference>
<evidence type="ECO:0000259" key="3">
    <source>
        <dbReference type="Pfam" id="PF00496"/>
    </source>
</evidence>
<evidence type="ECO:0000256" key="2">
    <source>
        <dbReference type="ARBA" id="ARBA00005695"/>
    </source>
</evidence>
<reference evidence="4 5" key="1">
    <citation type="submission" date="2017-08" db="EMBL/GenBank/DDBJ databases">
        <title>Mesorhizobium wenxinae sp. nov., a novel rhizobial species isolated from root nodules of chickpea (Cicer arietinum L.).</title>
        <authorList>
            <person name="Zhang J."/>
        </authorList>
    </citation>
    <scope>NUCLEOTIDE SEQUENCE [LARGE SCALE GENOMIC DNA]</scope>
    <source>
        <strain evidence="4 5">SDW018</strain>
    </source>
</reference>
<dbReference type="GO" id="GO:0015833">
    <property type="term" value="P:peptide transport"/>
    <property type="evidence" value="ECO:0007669"/>
    <property type="project" value="TreeGrafter"/>
</dbReference>
<dbReference type="InterPro" id="IPR000914">
    <property type="entry name" value="SBP_5_dom"/>
</dbReference>
<evidence type="ECO:0000313" key="4">
    <source>
        <dbReference type="EMBL" id="PAQ06440.1"/>
    </source>
</evidence>
<dbReference type="RefSeq" id="WP_095495090.1">
    <property type="nucleotide sequence ID" value="NZ_NPKJ01000066.1"/>
</dbReference>
<dbReference type="GO" id="GO:0030288">
    <property type="term" value="C:outer membrane-bounded periplasmic space"/>
    <property type="evidence" value="ECO:0007669"/>
    <property type="project" value="UniProtKB-ARBA"/>
</dbReference>
<sequence length="512" mass="55110">MVQHLTKKLLSGMTLSGIALAALLGIAAVPVQADAATLRMAWSQDATGLDPHKQTAFSSLRLLELIYEPLVRLDTSLQITPAIADSWQFSPDGKELTFKLNPKAKFQNGAAVTSADVKASFERILDEKTSAAARANFLSIASIDTPDPATVVFHLSQPDVPILTAMSDINAAIVPASEIAAGSIGTTTIGSGPFKLEKWDPNSKEVLVANNDWAGGATGVEGIDISVLPDETAILAALRTKQIDFALLNDPLVATLVPKEAGLQLNRMPVLAYHVLQLNPSRKPMTELKVRQAISCAIDRQEVLDTASLGEGKITGPLTIPALATDPNQLFCYTRDIEKAKKLMAEAGYADGFSASVIGATGEPPTAAAEAQVIQSQLAEIGVKLDIKMMELNVYVDAWLKGDFDMAIALNGGRADPYTMYNRYWTKAGNLQKVANYIDDTLDGLMQKGRTETDPAARKVIFGDFEKHITEMSPWIWLYTSYSYTAQQKNVGGFVPVPTGSLFSLAKVTLQQ</sequence>
<evidence type="ECO:0000313" key="5">
    <source>
        <dbReference type="Proteomes" id="UP000216442"/>
    </source>
</evidence>
<gene>
    <name evidence="4" type="ORF">CIT26_25165</name>
</gene>
<comment type="caution">
    <text evidence="4">The sequence shown here is derived from an EMBL/GenBank/DDBJ whole genome shotgun (WGS) entry which is preliminary data.</text>
</comment>
<dbReference type="GO" id="GO:1904680">
    <property type="term" value="F:peptide transmembrane transporter activity"/>
    <property type="evidence" value="ECO:0007669"/>
    <property type="project" value="TreeGrafter"/>
</dbReference>
<dbReference type="Proteomes" id="UP000216442">
    <property type="component" value="Unassembled WGS sequence"/>
</dbReference>